<evidence type="ECO:0000313" key="3">
    <source>
        <dbReference type="RefSeq" id="XP_033532896.1"/>
    </source>
</evidence>
<protein>
    <submittedName>
        <fullName evidence="1 3">Uncharacterized protein</fullName>
    </submittedName>
</protein>
<gene>
    <name evidence="1 3" type="ORF">P152DRAFT_67332</name>
</gene>
<dbReference type="AlphaFoldDB" id="A0A6G1FZG7"/>
<dbReference type="RefSeq" id="XP_033532896.1">
    <property type="nucleotide sequence ID" value="XM_033683158.1"/>
</dbReference>
<evidence type="ECO:0000313" key="1">
    <source>
        <dbReference type="EMBL" id="KAF1811265.1"/>
    </source>
</evidence>
<keyword evidence="2" id="KW-1185">Reference proteome</keyword>
<reference evidence="1 3" key="1">
    <citation type="submission" date="2020-01" db="EMBL/GenBank/DDBJ databases">
        <authorList>
            <consortium name="DOE Joint Genome Institute"/>
            <person name="Haridas S."/>
            <person name="Albert R."/>
            <person name="Binder M."/>
            <person name="Bloem J."/>
            <person name="Labutti K."/>
            <person name="Salamov A."/>
            <person name="Andreopoulos B."/>
            <person name="Baker S.E."/>
            <person name="Barry K."/>
            <person name="Bills G."/>
            <person name="Bluhm B.H."/>
            <person name="Cannon C."/>
            <person name="Castanera R."/>
            <person name="Culley D.E."/>
            <person name="Daum C."/>
            <person name="Ezra D."/>
            <person name="Gonzalez J.B."/>
            <person name="Henrissat B."/>
            <person name="Kuo A."/>
            <person name="Liang C."/>
            <person name="Lipzen A."/>
            <person name="Lutzoni F."/>
            <person name="Magnuson J."/>
            <person name="Mondo S."/>
            <person name="Nolan M."/>
            <person name="Ohm R."/>
            <person name="Pangilinan J."/>
            <person name="Park H.-J."/>
            <person name="Ramirez L."/>
            <person name="Alfaro M."/>
            <person name="Sun H."/>
            <person name="Tritt A."/>
            <person name="Yoshinaga Y."/>
            <person name="Zwiers L.-H."/>
            <person name="Turgeon B.G."/>
            <person name="Goodwin S.B."/>
            <person name="Spatafora J.W."/>
            <person name="Crous P.W."/>
            <person name="Grigoriev I.V."/>
        </authorList>
    </citation>
    <scope>NUCLEOTIDE SEQUENCE</scope>
    <source>
        <strain evidence="1 3">CBS 781.70</strain>
    </source>
</reference>
<reference evidence="3" key="2">
    <citation type="submission" date="2020-04" db="EMBL/GenBank/DDBJ databases">
        <authorList>
            <consortium name="NCBI Genome Project"/>
        </authorList>
    </citation>
    <scope>NUCLEOTIDE SEQUENCE</scope>
    <source>
        <strain evidence="3">CBS 781.70</strain>
    </source>
</reference>
<dbReference type="Proteomes" id="UP000504638">
    <property type="component" value="Unplaced"/>
</dbReference>
<dbReference type="GeneID" id="54423728"/>
<dbReference type="EMBL" id="ML975162">
    <property type="protein sequence ID" value="KAF1811265.1"/>
    <property type="molecule type" value="Genomic_DNA"/>
</dbReference>
<reference evidence="3" key="3">
    <citation type="submission" date="2025-04" db="UniProtKB">
        <authorList>
            <consortium name="RefSeq"/>
        </authorList>
    </citation>
    <scope>IDENTIFICATION</scope>
    <source>
        <strain evidence="3">CBS 781.70</strain>
    </source>
</reference>
<evidence type="ECO:0000313" key="2">
    <source>
        <dbReference type="Proteomes" id="UP000504638"/>
    </source>
</evidence>
<sequence length="98" mass="11272">MPCPRPHRLRAPFSSFSFPSYVLRPWSPCRRGYRMREGDRSSLTSPCPASWSSSFLTPFPPLRDRPLLCPLSWTSSSSLEMVQLPHALVPLFASWRLH</sequence>
<proteinExistence type="predicted"/>
<accession>A0A6G1FZG7</accession>
<name>A0A6G1FZG7_9PEZI</name>
<organism evidence="1">
    <name type="scientific">Eremomyces bilateralis CBS 781.70</name>
    <dbReference type="NCBI Taxonomy" id="1392243"/>
    <lineage>
        <taxon>Eukaryota</taxon>
        <taxon>Fungi</taxon>
        <taxon>Dikarya</taxon>
        <taxon>Ascomycota</taxon>
        <taxon>Pezizomycotina</taxon>
        <taxon>Dothideomycetes</taxon>
        <taxon>Dothideomycetes incertae sedis</taxon>
        <taxon>Eremomycetales</taxon>
        <taxon>Eremomycetaceae</taxon>
        <taxon>Eremomyces</taxon>
    </lineage>
</organism>